<dbReference type="Pfam" id="PF13406">
    <property type="entry name" value="SLT_2"/>
    <property type="match status" value="1"/>
</dbReference>
<feature type="region of interest" description="Disordered" evidence="1">
    <location>
        <begin position="269"/>
        <end position="295"/>
    </location>
</feature>
<evidence type="ECO:0000256" key="2">
    <source>
        <dbReference type="SAM" id="SignalP"/>
    </source>
</evidence>
<feature type="compositionally biased region" description="Pro residues" evidence="1">
    <location>
        <begin position="343"/>
        <end position="364"/>
    </location>
</feature>
<dbReference type="SUPFAM" id="SSF53955">
    <property type="entry name" value="Lysozyme-like"/>
    <property type="match status" value="1"/>
</dbReference>
<dbReference type="CDD" id="cd13399">
    <property type="entry name" value="Slt35-like"/>
    <property type="match status" value="1"/>
</dbReference>
<dbReference type="AlphaFoldDB" id="A0A541AZS6"/>
<dbReference type="GO" id="GO:0009253">
    <property type="term" value="P:peptidoglycan catabolic process"/>
    <property type="evidence" value="ECO:0007669"/>
    <property type="project" value="TreeGrafter"/>
</dbReference>
<dbReference type="PANTHER" id="PTHR30163:SF8">
    <property type="entry name" value="LYTIC MUREIN TRANSGLYCOSYLASE"/>
    <property type="match status" value="1"/>
</dbReference>
<dbReference type="InterPro" id="IPR043426">
    <property type="entry name" value="MltB-like"/>
</dbReference>
<gene>
    <name evidence="4" type="ORF">FK531_20795</name>
</gene>
<evidence type="ECO:0000313" key="4">
    <source>
        <dbReference type="EMBL" id="TQF65544.1"/>
    </source>
</evidence>
<feature type="signal peptide" evidence="2">
    <location>
        <begin position="1"/>
        <end position="20"/>
    </location>
</feature>
<dbReference type="Gene3D" id="1.10.530.10">
    <property type="match status" value="1"/>
</dbReference>
<dbReference type="EMBL" id="VIGH01000011">
    <property type="protein sequence ID" value="TQF65544.1"/>
    <property type="molecule type" value="Genomic_DNA"/>
</dbReference>
<dbReference type="RefSeq" id="WP_142102878.1">
    <property type="nucleotide sequence ID" value="NZ_VIGH01000011.1"/>
</dbReference>
<evidence type="ECO:0000256" key="1">
    <source>
        <dbReference type="SAM" id="MobiDB-lite"/>
    </source>
</evidence>
<evidence type="ECO:0000259" key="3">
    <source>
        <dbReference type="Pfam" id="PF13406"/>
    </source>
</evidence>
<dbReference type="InterPro" id="IPR031304">
    <property type="entry name" value="SLT_2"/>
</dbReference>
<name>A0A541AZS6_9NOCA</name>
<keyword evidence="5" id="KW-1185">Reference proteome</keyword>
<feature type="domain" description="Transglycosylase SLT" evidence="3">
    <location>
        <begin position="184"/>
        <end position="228"/>
    </location>
</feature>
<protein>
    <submittedName>
        <fullName evidence="4">Lytic transglycosylase</fullName>
    </submittedName>
</protein>
<feature type="region of interest" description="Disordered" evidence="1">
    <location>
        <begin position="339"/>
        <end position="364"/>
    </location>
</feature>
<dbReference type="PANTHER" id="PTHR30163">
    <property type="entry name" value="MEMBRANE-BOUND LYTIC MUREIN TRANSGLYCOSYLASE B"/>
    <property type="match status" value="1"/>
</dbReference>
<dbReference type="Proteomes" id="UP000316256">
    <property type="component" value="Unassembled WGS sequence"/>
</dbReference>
<proteinExistence type="predicted"/>
<feature type="region of interest" description="Disordered" evidence="1">
    <location>
        <begin position="29"/>
        <end position="72"/>
    </location>
</feature>
<dbReference type="OrthoDB" id="9796191at2"/>
<keyword evidence="2" id="KW-0732">Signal</keyword>
<dbReference type="InterPro" id="IPR023346">
    <property type="entry name" value="Lysozyme-like_dom_sf"/>
</dbReference>
<feature type="compositionally biased region" description="Pro residues" evidence="1">
    <location>
        <begin position="279"/>
        <end position="292"/>
    </location>
</feature>
<feature type="chain" id="PRO_5038751634" evidence="2">
    <location>
        <begin position="21"/>
        <end position="364"/>
    </location>
</feature>
<evidence type="ECO:0000313" key="5">
    <source>
        <dbReference type="Proteomes" id="UP000316256"/>
    </source>
</evidence>
<organism evidence="4 5">
    <name type="scientific">Rhodococcus spelaei</name>
    <dbReference type="NCBI Taxonomy" id="2546320"/>
    <lineage>
        <taxon>Bacteria</taxon>
        <taxon>Bacillati</taxon>
        <taxon>Actinomycetota</taxon>
        <taxon>Actinomycetes</taxon>
        <taxon>Mycobacteriales</taxon>
        <taxon>Nocardiaceae</taxon>
        <taxon>Rhodococcus</taxon>
    </lineage>
</organism>
<sequence length="364" mass="35826">MRIRGMLAVAGVALVGSVTAALSIGTPPPPALAESSTPLAASSDDPATGTVGLVAPAARPSRGPHAYTPPAPVTFEPPPAVAEKLSPMPVSLSALGIPELVLSAYRAAESTLAVEQPGCGVTWHLLAGIGRIESGHAGGGRTDAAGTTLTPILGPVLNGSLAGNNVVSDTDGGKLDGDPKFDRAVGPMQFLPGTWAHYAADGNGDGVSDPNNVFDASLAAARYLCSGGLNLRDSAQEVRAVLRYNNSMAYAANVLAWSAAYAGGGTPTPGSIPEVAPEPGKPAEPTPTPGKPAPAVLADAATPAPVAPTPPPLIPGLPALPCLIFCPPAPAVPAAPVVGIAPGPGPAAPPAPAPQSPAPPTPVR</sequence>
<comment type="caution">
    <text evidence="4">The sequence shown here is derived from an EMBL/GenBank/DDBJ whole genome shotgun (WGS) entry which is preliminary data.</text>
</comment>
<reference evidence="4 5" key="1">
    <citation type="submission" date="2019-06" db="EMBL/GenBank/DDBJ databases">
        <title>Rhodococcus spaelei sp. nov., isolated from a cave.</title>
        <authorList>
            <person name="Lee S.D."/>
        </authorList>
    </citation>
    <scope>NUCLEOTIDE SEQUENCE [LARGE SCALE GENOMIC DNA]</scope>
    <source>
        <strain evidence="4 5">C9-5</strain>
    </source>
</reference>
<dbReference type="GO" id="GO:0008933">
    <property type="term" value="F:peptidoglycan lytic transglycosylase activity"/>
    <property type="evidence" value="ECO:0007669"/>
    <property type="project" value="TreeGrafter"/>
</dbReference>
<accession>A0A541AZS6</accession>